<dbReference type="GO" id="GO:0003676">
    <property type="term" value="F:nucleic acid binding"/>
    <property type="evidence" value="ECO:0007669"/>
    <property type="project" value="InterPro"/>
</dbReference>
<dbReference type="RefSeq" id="WP_027316123.1">
    <property type="nucleotide sequence ID" value="NZ_JACIDC010000013.1"/>
</dbReference>
<dbReference type="Gene3D" id="3.30.420.10">
    <property type="entry name" value="Ribonuclease H-like superfamily/Ribonuclease H"/>
    <property type="match status" value="1"/>
</dbReference>
<feature type="compositionally biased region" description="Pro residues" evidence="1">
    <location>
        <begin position="636"/>
        <end position="645"/>
    </location>
</feature>
<dbReference type="GO" id="GO:0015074">
    <property type="term" value="P:DNA integration"/>
    <property type="evidence" value="ECO:0007669"/>
    <property type="project" value="InterPro"/>
</dbReference>
<feature type="compositionally biased region" description="Basic and acidic residues" evidence="1">
    <location>
        <begin position="603"/>
        <end position="621"/>
    </location>
</feature>
<evidence type="ECO:0000313" key="4">
    <source>
        <dbReference type="Proteomes" id="UP000519439"/>
    </source>
</evidence>
<dbReference type="PANTHER" id="PTHR35004">
    <property type="entry name" value="TRANSPOSASE RV3428C-RELATED"/>
    <property type="match status" value="1"/>
</dbReference>
<sequence length="671" mass="76744">MSIRFDLNERVQLDGVEWSMHRRVPEGYQFVSPLTGEFRIFSVDDLLAAFTEGRLLRHVAPKNADAARRYNPLERDYVAIPEHRRATAETRSKFLSALQEECGPRPYSDAVLAAAARKFADLFPSGKPPSTRAIRRWLAKSLQHGNDIRALVPGHPGPREERLKSVEVEEIFMSFFTRAELRNTPYRHMSAVYPRFVQAIKRRNLIRSDDPLPVPSRATFYRWSLKLNDEELTAAMHGRRAAKLKYDIVRRAKDEVAPLNVVEIDHWYMDINAQDRDGLLLGRPKLTVAIDRYSRMVLGFVLTWEWPSFASVMLLLRHMILPKLYVQEAFGGKIRREWLGYGMPDVIVVDNGQEFHSRNFVMACRSLGISIDYAPPRNPQKKGKIERFFRTLRTALFDQMSGVTLSRTTAESSYDPARAAIYTLEEINYFLHRFIVDIYSIDTHNGLDGRAPAELWAEGVERYPVRMPDNVEDLTILASGVLDPRTVQKTGISAFNLYYHSDWLREQRVKRRGNFRLEDIRYDPTDLSAVFVLDDESGKFQRIPCTAPNFADGLTLWQHRAFMKAKGDRVRGASEEEVLAVKAEFYDELAADAQKHGRRKRTKSGDARLADRPGTPDKLAGREAFAMADLRSPAATPMPPEPEPGPTLSDEELEAQMREAQQKFGIDSETL</sequence>
<dbReference type="PANTHER" id="PTHR35004:SF6">
    <property type="entry name" value="TRANSPOSASE"/>
    <property type="match status" value="1"/>
</dbReference>
<comment type="caution">
    <text evidence="3">The sequence shown here is derived from an EMBL/GenBank/DDBJ whole genome shotgun (WGS) entry which is preliminary data.</text>
</comment>
<evidence type="ECO:0000256" key="1">
    <source>
        <dbReference type="SAM" id="MobiDB-lite"/>
    </source>
</evidence>
<dbReference type="AlphaFoldDB" id="A0A7W6N9N2"/>
<reference evidence="3 4" key="1">
    <citation type="submission" date="2020-08" db="EMBL/GenBank/DDBJ databases">
        <title>Genomic Encyclopedia of Type Strains, Phase IV (KMG-IV): sequencing the most valuable type-strain genomes for metagenomic binning, comparative biology and taxonomic classification.</title>
        <authorList>
            <person name="Goeker M."/>
        </authorList>
    </citation>
    <scope>NUCLEOTIDE SEQUENCE [LARGE SCALE GENOMIC DNA]</scope>
    <source>
        <strain evidence="3 4">DSM 15743</strain>
    </source>
</reference>
<proteinExistence type="predicted"/>
<keyword evidence="4" id="KW-1185">Reference proteome</keyword>
<dbReference type="InterPro" id="IPR012337">
    <property type="entry name" value="RNaseH-like_sf"/>
</dbReference>
<protein>
    <submittedName>
        <fullName evidence="3">Putative transposase</fullName>
    </submittedName>
</protein>
<name>A0A7W6N9N2_9HYPH</name>
<dbReference type="EMBL" id="JACIDC010000013">
    <property type="protein sequence ID" value="MBB4041658.1"/>
    <property type="molecule type" value="Genomic_DNA"/>
</dbReference>
<dbReference type="InterPro" id="IPR015378">
    <property type="entry name" value="Transposase-like_Mu_C"/>
</dbReference>
<feature type="region of interest" description="Disordered" evidence="1">
    <location>
        <begin position="593"/>
        <end position="671"/>
    </location>
</feature>
<dbReference type="Proteomes" id="UP000519439">
    <property type="component" value="Unassembled WGS sequence"/>
</dbReference>
<dbReference type="InterPro" id="IPR001584">
    <property type="entry name" value="Integrase_cat-core"/>
</dbReference>
<evidence type="ECO:0000259" key="2">
    <source>
        <dbReference type="PROSITE" id="PS50994"/>
    </source>
</evidence>
<organism evidence="3 4">
    <name type="scientific">Microvirga flocculans</name>
    <dbReference type="NCBI Taxonomy" id="217168"/>
    <lineage>
        <taxon>Bacteria</taxon>
        <taxon>Pseudomonadati</taxon>
        <taxon>Pseudomonadota</taxon>
        <taxon>Alphaproteobacteria</taxon>
        <taxon>Hyphomicrobiales</taxon>
        <taxon>Methylobacteriaceae</taxon>
        <taxon>Microvirga</taxon>
    </lineage>
</organism>
<evidence type="ECO:0000313" key="3">
    <source>
        <dbReference type="EMBL" id="MBB4041658.1"/>
    </source>
</evidence>
<dbReference type="Pfam" id="PF09299">
    <property type="entry name" value="Mu-transpos_C"/>
    <property type="match status" value="1"/>
</dbReference>
<feature type="domain" description="Integrase catalytic" evidence="2">
    <location>
        <begin position="254"/>
        <end position="460"/>
    </location>
</feature>
<gene>
    <name evidence="3" type="ORF">GGR34_003336</name>
</gene>
<dbReference type="InterPro" id="IPR036397">
    <property type="entry name" value="RNaseH_sf"/>
</dbReference>
<dbReference type="SUPFAM" id="SSF53098">
    <property type="entry name" value="Ribonuclease H-like"/>
    <property type="match status" value="1"/>
</dbReference>
<dbReference type="PROSITE" id="PS50994">
    <property type="entry name" value="INTEGRASE"/>
    <property type="match status" value="1"/>
</dbReference>
<accession>A0A7W6N9N2</accession>
<dbReference type="Pfam" id="PF00665">
    <property type="entry name" value="rve"/>
    <property type="match status" value="1"/>
</dbReference>